<evidence type="ECO:0000256" key="2">
    <source>
        <dbReference type="SAM" id="Phobius"/>
    </source>
</evidence>
<feature type="region of interest" description="Disordered" evidence="1">
    <location>
        <begin position="175"/>
        <end position="205"/>
    </location>
</feature>
<proteinExistence type="predicted"/>
<dbReference type="EMBL" id="UINC01001117">
    <property type="protein sequence ID" value="SUZ71317.1"/>
    <property type="molecule type" value="Genomic_DNA"/>
</dbReference>
<protein>
    <recommendedName>
        <fullName evidence="4">NADH-quinone oxidoreductase subunit J</fullName>
    </recommendedName>
</protein>
<reference evidence="3" key="1">
    <citation type="submission" date="2018-05" db="EMBL/GenBank/DDBJ databases">
        <authorList>
            <person name="Lanie J.A."/>
            <person name="Ng W.-L."/>
            <person name="Kazmierczak K.M."/>
            <person name="Andrzejewski T.M."/>
            <person name="Davidsen T.M."/>
            <person name="Wayne K.J."/>
            <person name="Tettelin H."/>
            <person name="Glass J.I."/>
            <person name="Rusch D."/>
            <person name="Podicherti R."/>
            <person name="Tsui H.-C.T."/>
            <person name="Winkler M.E."/>
        </authorList>
    </citation>
    <scope>NUCLEOTIDE SEQUENCE</scope>
</reference>
<feature type="transmembrane region" description="Helical" evidence="2">
    <location>
        <begin position="32"/>
        <end position="49"/>
    </location>
</feature>
<dbReference type="AlphaFoldDB" id="A0A381PZD6"/>
<dbReference type="PANTHER" id="PTHR33269">
    <property type="entry name" value="NADH-UBIQUINONE OXIDOREDUCTASE CHAIN 6"/>
    <property type="match status" value="1"/>
</dbReference>
<accession>A0A381PZD6</accession>
<feature type="transmembrane region" description="Helical" evidence="2">
    <location>
        <begin position="6"/>
        <end position="25"/>
    </location>
</feature>
<dbReference type="InterPro" id="IPR042106">
    <property type="entry name" value="Nuo/plastoQ_OxRdtase_6_NuoJ"/>
</dbReference>
<dbReference type="Pfam" id="PF00499">
    <property type="entry name" value="Oxidored_q3"/>
    <property type="match status" value="1"/>
</dbReference>
<evidence type="ECO:0000313" key="3">
    <source>
        <dbReference type="EMBL" id="SUZ71317.1"/>
    </source>
</evidence>
<keyword evidence="2" id="KW-1133">Transmembrane helix</keyword>
<gene>
    <name evidence="3" type="ORF">METZ01_LOCUS24171</name>
</gene>
<dbReference type="InterPro" id="IPR001457">
    <property type="entry name" value="NADH_UbQ/plastoQ_OxRdtase_su6"/>
</dbReference>
<feature type="transmembrane region" description="Helical" evidence="2">
    <location>
        <begin position="144"/>
        <end position="165"/>
    </location>
</feature>
<feature type="transmembrane region" description="Helical" evidence="2">
    <location>
        <begin position="55"/>
        <end position="79"/>
    </location>
</feature>
<evidence type="ECO:0008006" key="4">
    <source>
        <dbReference type="Google" id="ProtNLM"/>
    </source>
</evidence>
<dbReference type="PANTHER" id="PTHR33269:SF17">
    <property type="entry name" value="NADH-UBIQUINONE OXIDOREDUCTASE CHAIN 6"/>
    <property type="match status" value="1"/>
</dbReference>
<feature type="transmembrane region" description="Helical" evidence="2">
    <location>
        <begin position="91"/>
        <end position="111"/>
    </location>
</feature>
<dbReference type="Gene3D" id="1.20.120.1200">
    <property type="entry name" value="NADH-ubiquinone/plastoquinone oxidoreductase chain 6, subunit NuoJ"/>
    <property type="match status" value="1"/>
</dbReference>
<keyword evidence="2" id="KW-0472">Membrane</keyword>
<dbReference type="GO" id="GO:0008137">
    <property type="term" value="F:NADH dehydrogenase (ubiquinone) activity"/>
    <property type="evidence" value="ECO:0007669"/>
    <property type="project" value="InterPro"/>
</dbReference>
<dbReference type="NCBIfam" id="NF005164">
    <property type="entry name" value="PRK06638.1-4"/>
    <property type="match status" value="1"/>
</dbReference>
<sequence length="205" mass="22875">MPLLSILFYLFATVLVVSAAMVVTIRNPVKAALFLVLSFFSAACIWMTLEAEFLSIALVLVYVGAVMVLFLFVVMMLDVDIERMREGFARNMPVGALVAGIMVVEFAVVMMSDRFDSQSLPRPVGHGPDYSNTKELGLVLYTDYVFAFEVAGLILLVAIIAAIVLTMRRRPDTRYQSPSEQVKVSKSERLRIVSMPTEKRPEINK</sequence>
<evidence type="ECO:0000256" key="1">
    <source>
        <dbReference type="SAM" id="MobiDB-lite"/>
    </source>
</evidence>
<name>A0A381PZD6_9ZZZZ</name>
<feature type="compositionally biased region" description="Basic and acidic residues" evidence="1">
    <location>
        <begin position="183"/>
        <end position="205"/>
    </location>
</feature>
<keyword evidence="2" id="KW-0812">Transmembrane</keyword>
<organism evidence="3">
    <name type="scientific">marine metagenome</name>
    <dbReference type="NCBI Taxonomy" id="408172"/>
    <lineage>
        <taxon>unclassified sequences</taxon>
        <taxon>metagenomes</taxon>
        <taxon>ecological metagenomes</taxon>
    </lineage>
</organism>